<dbReference type="InterPro" id="IPR015943">
    <property type="entry name" value="WD40/YVTN_repeat-like_dom_sf"/>
</dbReference>
<dbReference type="PANTHER" id="PTHR16453:SF9">
    <property type="entry name" value="GATOR COMPLEX PROTEIN MIOS"/>
    <property type="match status" value="1"/>
</dbReference>
<dbReference type="AlphaFoldDB" id="A0A8H3A1G2"/>
<accession>A0A8H3A1G2</accession>
<dbReference type="Pfam" id="PF21720">
    <property type="entry name" value="MIOS_WD40"/>
    <property type="match status" value="1"/>
</dbReference>
<reference evidence="1" key="1">
    <citation type="submission" date="2021-01" db="EMBL/GenBank/DDBJ databases">
        <authorList>
            <person name="Kaushik A."/>
        </authorList>
    </citation>
    <scope>NUCLEOTIDE SEQUENCE</scope>
    <source>
        <strain evidence="1">AG1-1C</strain>
    </source>
</reference>
<dbReference type="PANTHER" id="PTHR16453">
    <property type="entry name" value="WD40 DOMAIN-CONTAINING PROTEIN MIO FAMILY MEMBER"/>
    <property type="match status" value="1"/>
</dbReference>
<dbReference type="SUPFAM" id="SSF50978">
    <property type="entry name" value="WD40 repeat-like"/>
    <property type="match status" value="1"/>
</dbReference>
<protein>
    <submittedName>
        <fullName evidence="1">Uncharacterized protein</fullName>
    </submittedName>
</protein>
<dbReference type="InterPro" id="IPR036322">
    <property type="entry name" value="WD40_repeat_dom_sf"/>
</dbReference>
<dbReference type="InterPro" id="IPR037593">
    <property type="entry name" value="MIOS/Sea4"/>
</dbReference>
<dbReference type="EMBL" id="CAJMWS010000167">
    <property type="protein sequence ID" value="CAE6374356.1"/>
    <property type="molecule type" value="Genomic_DNA"/>
</dbReference>
<sequence length="345" mass="37824">MQASVRRQVIWDPLGSDRFIAGGSSEIKLYQWNSEAGEVRTLASQSDLIHMRCLAWSPHLAIEDLVAVGLTTGTVELFRLNSSVASLPNSHNSLEAPRVAVLPVKYQRPCHAIEFSPIDPNYLAVGLEKTRNEPSLLIWDIERSARSLPSPSSTIPAFQRTGPKLPATRPAMSLVGPGEIRPLQYYGSTEVIHSLAFLPGTPHILIAGIGAKRIGMYDLRSPGVATAPTSNPPAGNANQPLAYYTKAVYGITVDPLDDNRFASYGTGNRLVHTTGPMQGVELTMGLFVAESLGCKYLALYSTYHISAEYMIFQYYSLNSHRCPCSREQGLEFETWDGNFSESSFL</sequence>
<evidence type="ECO:0000313" key="1">
    <source>
        <dbReference type="EMBL" id="CAE6374356.1"/>
    </source>
</evidence>
<dbReference type="GO" id="GO:0005737">
    <property type="term" value="C:cytoplasm"/>
    <property type="evidence" value="ECO:0007669"/>
    <property type="project" value="TreeGrafter"/>
</dbReference>
<comment type="caution">
    <text evidence="1">The sequence shown here is derived from an EMBL/GenBank/DDBJ whole genome shotgun (WGS) entry which is preliminary data.</text>
</comment>
<dbReference type="Proteomes" id="UP000663846">
    <property type="component" value="Unassembled WGS sequence"/>
</dbReference>
<proteinExistence type="predicted"/>
<gene>
    <name evidence="1" type="ORF">RDB_LOCUS28605</name>
</gene>
<name>A0A8H3A1G2_9AGAM</name>
<organism evidence="1 2">
    <name type="scientific">Rhizoctonia solani</name>
    <dbReference type="NCBI Taxonomy" id="456999"/>
    <lineage>
        <taxon>Eukaryota</taxon>
        <taxon>Fungi</taxon>
        <taxon>Dikarya</taxon>
        <taxon>Basidiomycota</taxon>
        <taxon>Agaricomycotina</taxon>
        <taxon>Agaricomycetes</taxon>
        <taxon>Cantharellales</taxon>
        <taxon>Ceratobasidiaceae</taxon>
        <taxon>Rhizoctonia</taxon>
    </lineage>
</organism>
<dbReference type="Gene3D" id="2.130.10.10">
    <property type="entry name" value="YVTN repeat-like/Quinoprotein amine dehydrogenase"/>
    <property type="match status" value="1"/>
</dbReference>
<evidence type="ECO:0000313" key="2">
    <source>
        <dbReference type="Proteomes" id="UP000663846"/>
    </source>
</evidence>
<dbReference type="GO" id="GO:1904263">
    <property type="term" value="P:positive regulation of TORC1 signaling"/>
    <property type="evidence" value="ECO:0007669"/>
    <property type="project" value="TreeGrafter"/>
</dbReference>